<feature type="region of interest" description="Disordered" evidence="1">
    <location>
        <begin position="248"/>
        <end position="269"/>
    </location>
</feature>
<organism evidence="3">
    <name type="scientific">Anopheles atroparvus</name>
    <name type="common">European mosquito</name>
    <dbReference type="NCBI Taxonomy" id="41427"/>
    <lineage>
        <taxon>Eukaryota</taxon>
        <taxon>Metazoa</taxon>
        <taxon>Ecdysozoa</taxon>
        <taxon>Arthropoda</taxon>
        <taxon>Hexapoda</taxon>
        <taxon>Insecta</taxon>
        <taxon>Pterygota</taxon>
        <taxon>Neoptera</taxon>
        <taxon>Endopterygota</taxon>
        <taxon>Diptera</taxon>
        <taxon>Nematocera</taxon>
        <taxon>Culicoidea</taxon>
        <taxon>Culicidae</taxon>
        <taxon>Anophelinae</taxon>
        <taxon>Anopheles</taxon>
    </lineage>
</organism>
<keyword evidence="2" id="KW-0812">Transmembrane</keyword>
<keyword evidence="2" id="KW-1133">Transmembrane helix</keyword>
<protein>
    <submittedName>
        <fullName evidence="3">Uncharacterized protein</fullName>
    </submittedName>
</protein>
<sequence>LLSVEQIIERDITEACCKGNERVVPEKLHTKHDRIANGDGGIMLHLALRSFFFIVIILGYSTGIWRLINDYFRHEFQTFLEQESKANKYILQDPPAVTVGSKQAGKQLLHADAPQRSPLLDEVILNVGQTLTDRGGREGGKATPEGDHQKVTNSISEFSNPIVESSSSSSSSTVTQNEGTPPRRNPPASVEGWQKGGVSLPASELQTGPGSGPKMVAVSHDGSSREKAAIEMAAGPVIAAEAAAEVTDIRPTPGARKQDELRGQESEEDKWISYWQEPRQELKDIDASASAFCSIGAQPSDENPSGALRPQGEAVAAGGEQPSACGSGGK</sequence>
<keyword evidence="2" id="KW-0472">Membrane</keyword>
<evidence type="ECO:0000256" key="1">
    <source>
        <dbReference type="SAM" id="MobiDB-lite"/>
    </source>
</evidence>
<accession>A0A182ITS3</accession>
<feature type="compositionally biased region" description="Basic and acidic residues" evidence="1">
    <location>
        <begin position="256"/>
        <end position="269"/>
    </location>
</feature>
<feature type="compositionally biased region" description="Basic and acidic residues" evidence="1">
    <location>
        <begin position="134"/>
        <end position="150"/>
    </location>
</feature>
<name>A0A182ITS3_ANOAO</name>
<feature type="region of interest" description="Disordered" evidence="1">
    <location>
        <begin position="131"/>
        <end position="216"/>
    </location>
</feature>
<feature type="transmembrane region" description="Helical" evidence="2">
    <location>
        <begin position="46"/>
        <end position="68"/>
    </location>
</feature>
<dbReference type="AlphaFoldDB" id="A0A182ITS3"/>
<dbReference type="EnsemblMetazoa" id="AATE005342-RA">
    <property type="protein sequence ID" value="AATE005342-PA.1"/>
    <property type="gene ID" value="AATE005342"/>
</dbReference>
<reference evidence="3" key="1">
    <citation type="submission" date="2022-08" db="UniProtKB">
        <authorList>
            <consortium name="EnsemblMetazoa"/>
        </authorList>
    </citation>
    <scope>IDENTIFICATION</scope>
    <source>
        <strain evidence="3">EBRO</strain>
    </source>
</reference>
<proteinExistence type="predicted"/>
<evidence type="ECO:0000313" key="3">
    <source>
        <dbReference type="EnsemblMetazoa" id="AATE005342-PA.1"/>
    </source>
</evidence>
<dbReference type="VEuPathDB" id="VectorBase:AATE005342"/>
<feature type="compositionally biased region" description="Polar residues" evidence="1">
    <location>
        <begin position="151"/>
        <end position="164"/>
    </location>
</feature>
<feature type="region of interest" description="Disordered" evidence="1">
    <location>
        <begin position="293"/>
        <end position="330"/>
    </location>
</feature>
<evidence type="ECO:0000256" key="2">
    <source>
        <dbReference type="SAM" id="Phobius"/>
    </source>
</evidence>